<dbReference type="Proteomes" id="UP001186974">
    <property type="component" value="Unassembled WGS sequence"/>
</dbReference>
<feature type="non-terminal residue" evidence="1">
    <location>
        <position position="1"/>
    </location>
</feature>
<evidence type="ECO:0000313" key="1">
    <source>
        <dbReference type="EMBL" id="KAK3060189.1"/>
    </source>
</evidence>
<gene>
    <name evidence="1" type="ORF">LTS18_009122</name>
</gene>
<protein>
    <submittedName>
        <fullName evidence="1">Uncharacterized protein</fullName>
    </submittedName>
</protein>
<reference evidence="1" key="1">
    <citation type="submission" date="2024-09" db="EMBL/GenBank/DDBJ databases">
        <title>Black Yeasts Isolated from many extreme environments.</title>
        <authorList>
            <person name="Coleine C."/>
            <person name="Stajich J.E."/>
            <person name="Selbmann L."/>
        </authorList>
    </citation>
    <scope>NUCLEOTIDE SEQUENCE</scope>
    <source>
        <strain evidence="1">CCFEE 5737</strain>
    </source>
</reference>
<keyword evidence="2" id="KW-1185">Reference proteome</keyword>
<feature type="non-terminal residue" evidence="1">
    <location>
        <position position="205"/>
    </location>
</feature>
<proteinExistence type="predicted"/>
<evidence type="ECO:0000313" key="2">
    <source>
        <dbReference type="Proteomes" id="UP001186974"/>
    </source>
</evidence>
<comment type="caution">
    <text evidence="1">The sequence shown here is derived from an EMBL/GenBank/DDBJ whole genome shotgun (WGS) entry which is preliminary data.</text>
</comment>
<organism evidence="1 2">
    <name type="scientific">Coniosporium uncinatum</name>
    <dbReference type="NCBI Taxonomy" id="93489"/>
    <lineage>
        <taxon>Eukaryota</taxon>
        <taxon>Fungi</taxon>
        <taxon>Dikarya</taxon>
        <taxon>Ascomycota</taxon>
        <taxon>Pezizomycotina</taxon>
        <taxon>Dothideomycetes</taxon>
        <taxon>Dothideomycetes incertae sedis</taxon>
        <taxon>Coniosporium</taxon>
    </lineage>
</organism>
<name>A0ACC3D1B2_9PEZI</name>
<accession>A0ACC3D1B2</accession>
<sequence>TFNGTSSGQLHWTQRLALIRHNLHAARRTGDYSFFKTLQAHAFLEGTDYVAALTNALWDESDNVLSTLDNLNAGIAYIHQDAFKNVYDALKSIVANANTDAADGTGTTSELDAYAQLRVDVLQQKQAADFAIDRIADSAVALVQLQQPQHQDSVANAWIMGTTIIVDAVKVCLDELDAIERCTHDFIRLEYSWQTVQTSVEAAIS</sequence>
<dbReference type="EMBL" id="JAWDJW010008784">
    <property type="protein sequence ID" value="KAK3060189.1"/>
    <property type="molecule type" value="Genomic_DNA"/>
</dbReference>